<keyword evidence="5" id="KW-0472">Membrane</keyword>
<dbReference type="Gene3D" id="3.40.720.10">
    <property type="entry name" value="Alkaline Phosphatase, subunit A"/>
    <property type="match status" value="1"/>
</dbReference>
<keyword evidence="10" id="KW-1185">Reference proteome</keyword>
<gene>
    <name evidence="7" type="ORF">RCZ15_17450</name>
    <name evidence="8" type="ORF">RCZ16_02430</name>
</gene>
<accession>A0AAV5ATZ6</accession>
<dbReference type="CDD" id="cd16015">
    <property type="entry name" value="LTA_synthase"/>
    <property type="match status" value="1"/>
</dbReference>
<dbReference type="InterPro" id="IPR000917">
    <property type="entry name" value="Sulfatase_N"/>
</dbReference>
<evidence type="ECO:0000256" key="1">
    <source>
        <dbReference type="ARBA" id="ARBA00004651"/>
    </source>
</evidence>
<evidence type="ECO:0000256" key="2">
    <source>
        <dbReference type="ARBA" id="ARBA00022475"/>
    </source>
</evidence>
<feature type="domain" description="Sulfatase N-terminal" evidence="6">
    <location>
        <begin position="96"/>
        <end position="381"/>
    </location>
</feature>
<dbReference type="EMBL" id="BQKB01000007">
    <property type="protein sequence ID" value="GJM51925.1"/>
    <property type="molecule type" value="Genomic_DNA"/>
</dbReference>
<proteinExistence type="predicted"/>
<evidence type="ECO:0000313" key="9">
    <source>
        <dbReference type="Proteomes" id="UP001207736"/>
    </source>
</evidence>
<dbReference type="SUPFAM" id="SSF53649">
    <property type="entry name" value="Alkaline phosphatase-like"/>
    <property type="match status" value="1"/>
</dbReference>
<dbReference type="AlphaFoldDB" id="A0AAV5ATZ6"/>
<dbReference type="PANTHER" id="PTHR47371">
    <property type="entry name" value="LIPOTEICHOIC ACID SYNTHASE"/>
    <property type="match status" value="1"/>
</dbReference>
<evidence type="ECO:0000256" key="3">
    <source>
        <dbReference type="ARBA" id="ARBA00022692"/>
    </source>
</evidence>
<keyword evidence="4" id="KW-1133">Transmembrane helix</keyword>
<reference evidence="7 10" key="1">
    <citation type="submission" date="2021-11" db="EMBL/GenBank/DDBJ databases">
        <title>Draft genome sequence of Capnocytophaga sp. strain KC07075 isolated from cat oral cavity.</title>
        <authorList>
            <person name="Suzuki M."/>
            <person name="Imaoka K."/>
            <person name="Kimura M."/>
            <person name="Morikawa S."/>
            <person name="Maeda K."/>
        </authorList>
    </citation>
    <scope>NUCLEOTIDE SEQUENCE</scope>
    <source>
        <strain evidence="7">KC07075</strain>
        <strain evidence="8 10">KC07079</strain>
    </source>
</reference>
<dbReference type="Pfam" id="PF00884">
    <property type="entry name" value="Sulfatase"/>
    <property type="match status" value="1"/>
</dbReference>
<evidence type="ECO:0000256" key="5">
    <source>
        <dbReference type="ARBA" id="ARBA00023136"/>
    </source>
</evidence>
<dbReference type="EMBL" id="BQKA01000033">
    <property type="protein sequence ID" value="GJM50772.1"/>
    <property type="molecule type" value="Genomic_DNA"/>
</dbReference>
<protein>
    <recommendedName>
        <fullName evidence="6">Sulfatase N-terminal domain-containing protein</fullName>
    </recommendedName>
</protein>
<sequence length="477" mass="55314">MRGSLGVFPLRRDHTNVSPNSFINSLCYNPIYALEFARTELKENYINPDISNELQANGFKSFNQVEELYREQVIDSFDSDMFSKTPSNDFLKKNPPNVVFFLMESMSNHYFELHNEELNLLGDLKDLLPDLYYFRNGLSSFNGTISTLENLLVNTPKGIISQSPYFSTPFSSSVAKPFKEQGYQTLFITGANVSWRNVDNFIKQQYFDFIEGSSHIEQQFPTAESFAWGVHDGYLFEYIAQKLAEPSSKPQFIFSLTVSNHTPYEIPSHYKPYPIKIDAVEKEIRVDKKMAIDNFYSHQYAASELAKFIQKIKNSPLGKNTIVVATGDHNIRQVFEYDNENMFLKRSVPILFYIPEAYKPAFFNPNIMVSHKDIFPTLFHLSLSNQKYVYSGDNMFKKSSNYRFGINNYDFIADSIGVVSTENNNSMYYTWKDSLKRKLQFDDISASHAQFMLMKMKTFGTLQTIHIYKDIENKNRN</sequence>
<dbReference type="PANTHER" id="PTHR47371:SF3">
    <property type="entry name" value="PHOSPHOGLYCEROL TRANSFERASE I"/>
    <property type="match status" value="1"/>
</dbReference>
<dbReference type="InterPro" id="IPR050448">
    <property type="entry name" value="OpgB/LTA_synthase_biosynth"/>
</dbReference>
<dbReference type="InterPro" id="IPR017850">
    <property type="entry name" value="Alkaline_phosphatase_core_sf"/>
</dbReference>
<evidence type="ECO:0000313" key="8">
    <source>
        <dbReference type="EMBL" id="GJM51925.1"/>
    </source>
</evidence>
<keyword evidence="3" id="KW-0812">Transmembrane</keyword>
<evidence type="ECO:0000313" key="7">
    <source>
        <dbReference type="EMBL" id="GJM50772.1"/>
    </source>
</evidence>
<keyword evidence="2" id="KW-1003">Cell membrane</keyword>
<comment type="subcellular location">
    <subcellularLocation>
        <location evidence="1">Cell membrane</location>
        <topology evidence="1">Multi-pass membrane protein</topology>
    </subcellularLocation>
</comment>
<comment type="caution">
    <text evidence="7">The sequence shown here is derived from an EMBL/GenBank/DDBJ whole genome shotgun (WGS) entry which is preliminary data.</text>
</comment>
<dbReference type="Proteomes" id="UP001207736">
    <property type="component" value="Unassembled WGS sequence"/>
</dbReference>
<dbReference type="Proteomes" id="UP001208692">
    <property type="component" value="Unassembled WGS sequence"/>
</dbReference>
<evidence type="ECO:0000313" key="10">
    <source>
        <dbReference type="Proteomes" id="UP001208692"/>
    </source>
</evidence>
<evidence type="ECO:0000259" key="6">
    <source>
        <dbReference type="Pfam" id="PF00884"/>
    </source>
</evidence>
<organism evidence="7 9">
    <name type="scientific">Capnocytophaga catalasegens</name>
    <dbReference type="NCBI Taxonomy" id="1004260"/>
    <lineage>
        <taxon>Bacteria</taxon>
        <taxon>Pseudomonadati</taxon>
        <taxon>Bacteroidota</taxon>
        <taxon>Flavobacteriia</taxon>
        <taxon>Flavobacteriales</taxon>
        <taxon>Flavobacteriaceae</taxon>
        <taxon>Capnocytophaga</taxon>
    </lineage>
</organism>
<dbReference type="GO" id="GO:0005886">
    <property type="term" value="C:plasma membrane"/>
    <property type="evidence" value="ECO:0007669"/>
    <property type="project" value="UniProtKB-SubCell"/>
</dbReference>
<evidence type="ECO:0000256" key="4">
    <source>
        <dbReference type="ARBA" id="ARBA00022989"/>
    </source>
</evidence>
<name>A0AAV5ATZ6_9FLAO</name>